<gene>
    <name evidence="1" type="ORF">T4A_2851</name>
</gene>
<comment type="caution">
    <text evidence="1">The sequence shown here is derived from an EMBL/GenBank/DDBJ whole genome shotgun (WGS) entry which is preliminary data.</text>
</comment>
<reference evidence="1 2" key="1">
    <citation type="submission" date="2015-01" db="EMBL/GenBank/DDBJ databases">
        <title>Evolution of Trichinella species and genotypes.</title>
        <authorList>
            <person name="Korhonen P.K."/>
            <person name="Edoardo P."/>
            <person name="Giuseppe L.R."/>
            <person name="Gasser R.B."/>
        </authorList>
    </citation>
    <scope>NUCLEOTIDE SEQUENCE [LARGE SCALE GENOMIC DNA]</scope>
    <source>
        <strain evidence="1">ISS13</strain>
    </source>
</reference>
<accession>A0A0V1DZQ6</accession>
<sequence length="115" mass="13408">MSDEFTFASLNIKFFEKMLFHKLWQAGHRSDCANWKRETKSLWNIIIPRWLILFPIKKASSVELHMSCSASKWGYEAIVYVKTIIVPLKTMMRPRRKKANGCCNSITNGQTSCVY</sequence>
<protein>
    <submittedName>
        <fullName evidence="1">Uncharacterized protein</fullName>
    </submittedName>
</protein>
<dbReference type="Pfam" id="PF05380">
    <property type="entry name" value="Peptidase_A17"/>
    <property type="match status" value="1"/>
</dbReference>
<evidence type="ECO:0000313" key="2">
    <source>
        <dbReference type="Proteomes" id="UP000054632"/>
    </source>
</evidence>
<proteinExistence type="predicted"/>
<name>A0A0V1DZQ6_TRIPS</name>
<dbReference type="InterPro" id="IPR008042">
    <property type="entry name" value="Retrotrans_Pao"/>
</dbReference>
<dbReference type="Proteomes" id="UP000054632">
    <property type="component" value="Unassembled WGS sequence"/>
</dbReference>
<dbReference type="AlphaFoldDB" id="A0A0V1DZQ6"/>
<dbReference type="EMBL" id="JYDR01000148">
    <property type="protein sequence ID" value="KRY67072.1"/>
    <property type="molecule type" value="Genomic_DNA"/>
</dbReference>
<evidence type="ECO:0000313" key="1">
    <source>
        <dbReference type="EMBL" id="KRY67072.1"/>
    </source>
</evidence>
<organism evidence="1 2">
    <name type="scientific">Trichinella pseudospiralis</name>
    <name type="common">Parasitic roundworm</name>
    <dbReference type="NCBI Taxonomy" id="6337"/>
    <lineage>
        <taxon>Eukaryota</taxon>
        <taxon>Metazoa</taxon>
        <taxon>Ecdysozoa</taxon>
        <taxon>Nematoda</taxon>
        <taxon>Enoplea</taxon>
        <taxon>Dorylaimia</taxon>
        <taxon>Trichinellida</taxon>
        <taxon>Trichinellidae</taxon>
        <taxon>Trichinella</taxon>
    </lineage>
</organism>